<organism evidence="1">
    <name type="scientific">bioreactor metagenome</name>
    <dbReference type="NCBI Taxonomy" id="1076179"/>
    <lineage>
        <taxon>unclassified sequences</taxon>
        <taxon>metagenomes</taxon>
        <taxon>ecological metagenomes</taxon>
    </lineage>
</organism>
<evidence type="ECO:0000313" key="1">
    <source>
        <dbReference type="EMBL" id="MPM13205.1"/>
    </source>
</evidence>
<dbReference type="AlphaFoldDB" id="A0A644XAF1"/>
<reference evidence="1" key="1">
    <citation type="submission" date="2019-08" db="EMBL/GenBank/DDBJ databases">
        <authorList>
            <person name="Kucharzyk K."/>
            <person name="Murdoch R.W."/>
            <person name="Higgins S."/>
            <person name="Loffler F."/>
        </authorList>
    </citation>
    <scope>NUCLEOTIDE SEQUENCE</scope>
</reference>
<protein>
    <submittedName>
        <fullName evidence="1">Uncharacterized protein</fullName>
    </submittedName>
</protein>
<comment type="caution">
    <text evidence="1">The sequence shown here is derived from an EMBL/GenBank/DDBJ whole genome shotgun (WGS) entry which is preliminary data.</text>
</comment>
<sequence>MFLFISLYALHSVCINIAKTTLLTTNILYDIINIIKVKELTIANLHQISFLYNDKAWKYLLCKEMTAFTICSAPSGGKPLKRINYRESKT</sequence>
<proteinExistence type="predicted"/>
<name>A0A644XAF1_9ZZZZ</name>
<dbReference type="EMBL" id="VSSQ01002083">
    <property type="protein sequence ID" value="MPM13205.1"/>
    <property type="molecule type" value="Genomic_DNA"/>
</dbReference>
<accession>A0A644XAF1</accession>
<gene>
    <name evidence="1" type="ORF">SDC9_59560</name>
</gene>